<dbReference type="InterPro" id="IPR013126">
    <property type="entry name" value="Hsp_70_fam"/>
</dbReference>
<dbReference type="InterPro" id="IPR029047">
    <property type="entry name" value="HSP70_peptide-bd_sf"/>
</dbReference>
<dbReference type="Proteomes" id="UP000625711">
    <property type="component" value="Unassembled WGS sequence"/>
</dbReference>
<keyword evidence="5" id="KW-1185">Reference proteome</keyword>
<evidence type="ECO:0000313" key="4">
    <source>
        <dbReference type="EMBL" id="KAF7285396.1"/>
    </source>
</evidence>
<gene>
    <name evidence="4" type="ORF">GWI33_010649</name>
</gene>
<sequence>MFEKALLYIHILNKFLMDNFLNKIKHVDILPAAEKDLQMEDIWNHNPNRKSNINNLKYSTNTENKIAFTNDNGYVSKEDIDLMVKEAERYKNEDERRNSAILAKNALECYCFDVKNILEDTLKEFNETIAGLNGIQVSEKAVYEYKRKELENVCNLVIDNLRQEADTASAGPFPDGTYLQAPSSNLYKRRCRTNHLNVNDYITSHQQNLLHNVGSKPWLSELSLPTE</sequence>
<dbReference type="SUPFAM" id="SSF100934">
    <property type="entry name" value="Heat shock protein 70kD (HSP70), C-terminal subdomain"/>
    <property type="match status" value="1"/>
</dbReference>
<dbReference type="Gene3D" id="1.20.1270.10">
    <property type="match status" value="1"/>
</dbReference>
<name>A0A834ISS5_RHYFE</name>
<evidence type="ECO:0000256" key="1">
    <source>
        <dbReference type="ARBA" id="ARBA00007381"/>
    </source>
</evidence>
<evidence type="ECO:0000256" key="2">
    <source>
        <dbReference type="ARBA" id="ARBA00022741"/>
    </source>
</evidence>
<comment type="caution">
    <text evidence="4">The sequence shown here is derived from an EMBL/GenBank/DDBJ whole genome shotgun (WGS) entry which is preliminary data.</text>
</comment>
<dbReference type="GO" id="GO:0005524">
    <property type="term" value="F:ATP binding"/>
    <property type="evidence" value="ECO:0007669"/>
    <property type="project" value="UniProtKB-KW"/>
</dbReference>
<dbReference type="Gene3D" id="2.60.34.10">
    <property type="entry name" value="Substrate Binding Domain Of DNAk, Chain A, domain 1"/>
    <property type="match status" value="1"/>
</dbReference>
<proteinExistence type="inferred from homology"/>
<dbReference type="InterPro" id="IPR029048">
    <property type="entry name" value="HSP70_C_sf"/>
</dbReference>
<keyword evidence="2" id="KW-0547">Nucleotide-binding</keyword>
<evidence type="ECO:0000313" key="5">
    <source>
        <dbReference type="Proteomes" id="UP000625711"/>
    </source>
</evidence>
<protein>
    <submittedName>
        <fullName evidence="4">Uncharacterized protein</fullName>
    </submittedName>
</protein>
<accession>A0A834ISS5</accession>
<dbReference type="SUPFAM" id="SSF100920">
    <property type="entry name" value="Heat shock protein 70kD (HSP70), peptide-binding domain"/>
    <property type="match status" value="1"/>
</dbReference>
<dbReference type="Pfam" id="PF00012">
    <property type="entry name" value="HSP70"/>
    <property type="match status" value="1"/>
</dbReference>
<organism evidence="4 5">
    <name type="scientific">Rhynchophorus ferrugineus</name>
    <name type="common">Red palm weevil</name>
    <name type="synonym">Curculio ferrugineus</name>
    <dbReference type="NCBI Taxonomy" id="354439"/>
    <lineage>
        <taxon>Eukaryota</taxon>
        <taxon>Metazoa</taxon>
        <taxon>Ecdysozoa</taxon>
        <taxon>Arthropoda</taxon>
        <taxon>Hexapoda</taxon>
        <taxon>Insecta</taxon>
        <taxon>Pterygota</taxon>
        <taxon>Neoptera</taxon>
        <taxon>Endopterygota</taxon>
        <taxon>Coleoptera</taxon>
        <taxon>Polyphaga</taxon>
        <taxon>Cucujiformia</taxon>
        <taxon>Curculionidae</taxon>
        <taxon>Dryophthorinae</taxon>
        <taxon>Rhynchophorus</taxon>
    </lineage>
</organism>
<evidence type="ECO:0000256" key="3">
    <source>
        <dbReference type="ARBA" id="ARBA00022840"/>
    </source>
</evidence>
<dbReference type="OrthoDB" id="7554976at2759"/>
<dbReference type="AlphaFoldDB" id="A0A834ISS5"/>
<comment type="similarity">
    <text evidence="1">Belongs to the heat shock protein 70 family.</text>
</comment>
<reference evidence="4" key="1">
    <citation type="submission" date="2020-08" db="EMBL/GenBank/DDBJ databases">
        <title>Genome sequencing and assembly of the red palm weevil Rhynchophorus ferrugineus.</title>
        <authorList>
            <person name="Dias G.B."/>
            <person name="Bergman C.M."/>
            <person name="Manee M."/>
        </authorList>
    </citation>
    <scope>NUCLEOTIDE SEQUENCE</scope>
    <source>
        <strain evidence="4">AA-2017</strain>
        <tissue evidence="4">Whole larva</tissue>
    </source>
</reference>
<dbReference type="EMBL" id="JAACXV010000055">
    <property type="protein sequence ID" value="KAF7285396.1"/>
    <property type="molecule type" value="Genomic_DNA"/>
</dbReference>
<keyword evidence="3" id="KW-0067">ATP-binding</keyword>
<dbReference type="GO" id="GO:0140662">
    <property type="term" value="F:ATP-dependent protein folding chaperone"/>
    <property type="evidence" value="ECO:0007669"/>
    <property type="project" value="InterPro"/>
</dbReference>